<accession>A0A9P0F534</accession>
<sequence length="229" mass="26364">MRLKELLFSVILVMPLFSHSDCLTSGSATRICKNCERDPPTERRDITEDDLFHLEHADPCHSVREEDSDIEKQKASELCNRLVEVYRRSKFYSDKKGYLCPNPKAIGCKDAPLDTRHHCMVEISGLIYNSHYRLWWCIEDSYEKFLKKPVYGAMYPVSRTPRAEPQITRKEATEPPRRKGRGSSQSPPRSERGRAPSQSSSATSWFSKAKRSKSHSPIRQPLLCNFSGR</sequence>
<evidence type="ECO:0000313" key="3">
    <source>
        <dbReference type="EMBL" id="CAH0389285.1"/>
    </source>
</evidence>
<dbReference type="AlphaFoldDB" id="A0A9P0F534"/>
<keyword evidence="2" id="KW-0732">Signal</keyword>
<feature type="chain" id="PRO_5040511523" evidence="2">
    <location>
        <begin position="21"/>
        <end position="229"/>
    </location>
</feature>
<feature type="region of interest" description="Disordered" evidence="1">
    <location>
        <begin position="161"/>
        <end position="229"/>
    </location>
</feature>
<feature type="compositionally biased region" description="Polar residues" evidence="1">
    <location>
        <begin position="196"/>
        <end position="206"/>
    </location>
</feature>
<feature type="compositionally biased region" description="Basic and acidic residues" evidence="1">
    <location>
        <begin position="167"/>
        <end position="177"/>
    </location>
</feature>
<organism evidence="3 4">
    <name type="scientific">Bemisia tabaci</name>
    <name type="common">Sweetpotato whitefly</name>
    <name type="synonym">Aleurodes tabaci</name>
    <dbReference type="NCBI Taxonomy" id="7038"/>
    <lineage>
        <taxon>Eukaryota</taxon>
        <taxon>Metazoa</taxon>
        <taxon>Ecdysozoa</taxon>
        <taxon>Arthropoda</taxon>
        <taxon>Hexapoda</taxon>
        <taxon>Insecta</taxon>
        <taxon>Pterygota</taxon>
        <taxon>Neoptera</taxon>
        <taxon>Paraneoptera</taxon>
        <taxon>Hemiptera</taxon>
        <taxon>Sternorrhyncha</taxon>
        <taxon>Aleyrodoidea</taxon>
        <taxon>Aleyrodidae</taxon>
        <taxon>Aleyrodinae</taxon>
        <taxon>Bemisia</taxon>
    </lineage>
</organism>
<evidence type="ECO:0000313" key="4">
    <source>
        <dbReference type="Proteomes" id="UP001152759"/>
    </source>
</evidence>
<dbReference type="Proteomes" id="UP001152759">
    <property type="component" value="Chromosome 4"/>
</dbReference>
<name>A0A9P0F534_BEMTA</name>
<gene>
    <name evidence="3" type="ORF">BEMITA_LOCUS8132</name>
</gene>
<feature type="signal peptide" evidence="2">
    <location>
        <begin position="1"/>
        <end position="20"/>
    </location>
</feature>
<evidence type="ECO:0000256" key="2">
    <source>
        <dbReference type="SAM" id="SignalP"/>
    </source>
</evidence>
<reference evidence="3" key="1">
    <citation type="submission" date="2021-12" db="EMBL/GenBank/DDBJ databases">
        <authorList>
            <person name="King R."/>
        </authorList>
    </citation>
    <scope>NUCLEOTIDE SEQUENCE</scope>
</reference>
<protein>
    <submittedName>
        <fullName evidence="3">Uncharacterized protein</fullName>
    </submittedName>
</protein>
<keyword evidence="4" id="KW-1185">Reference proteome</keyword>
<evidence type="ECO:0000256" key="1">
    <source>
        <dbReference type="SAM" id="MobiDB-lite"/>
    </source>
</evidence>
<dbReference type="EMBL" id="OU963865">
    <property type="protein sequence ID" value="CAH0389285.1"/>
    <property type="molecule type" value="Genomic_DNA"/>
</dbReference>
<proteinExistence type="predicted"/>